<protein>
    <submittedName>
        <fullName evidence="2">Uncharacterized protein</fullName>
    </submittedName>
</protein>
<organism evidence="2 3">
    <name type="scientific">Sporosarcina psychrophila</name>
    <name type="common">Bacillus psychrophilus</name>
    <dbReference type="NCBI Taxonomy" id="1476"/>
    <lineage>
        <taxon>Bacteria</taxon>
        <taxon>Bacillati</taxon>
        <taxon>Bacillota</taxon>
        <taxon>Bacilli</taxon>
        <taxon>Bacillales</taxon>
        <taxon>Caryophanaceae</taxon>
        <taxon>Sporosarcina</taxon>
    </lineage>
</organism>
<feature type="transmembrane region" description="Helical" evidence="1">
    <location>
        <begin position="115"/>
        <end position="135"/>
    </location>
</feature>
<comment type="caution">
    <text evidence="2">The sequence shown here is derived from an EMBL/GenBank/DDBJ whole genome shotgun (WGS) entry which is preliminary data.</text>
</comment>
<dbReference type="EMBL" id="JBEPME010000002">
    <property type="protein sequence ID" value="MET3656935.1"/>
    <property type="molecule type" value="Genomic_DNA"/>
</dbReference>
<dbReference type="RefSeq" id="WP_067209197.1">
    <property type="nucleotide sequence ID" value="NZ_CP014616.1"/>
</dbReference>
<keyword evidence="1" id="KW-0812">Transmembrane</keyword>
<feature type="transmembrane region" description="Helical" evidence="1">
    <location>
        <begin position="12"/>
        <end position="30"/>
    </location>
</feature>
<evidence type="ECO:0000256" key="1">
    <source>
        <dbReference type="SAM" id="Phobius"/>
    </source>
</evidence>
<keyword evidence="1" id="KW-0472">Membrane</keyword>
<sequence length="147" mass="17088">MNSSVKYKIRTLLGFTLFIIIVGSLSYLAVYKLSFLPNGYDIVSQQKDSVIVKKFNIIGLEKDIITLSFSENNLWKIEELNYGIKRQKDFCWFLFTASSISILILILKLRKGEKFWNAVWGSRIFFATLFPLLILMNSLNRIQDFIS</sequence>
<feature type="transmembrane region" description="Helical" evidence="1">
    <location>
        <begin position="90"/>
        <end position="109"/>
    </location>
</feature>
<gene>
    <name evidence="2" type="ORF">ABIC55_002022</name>
</gene>
<evidence type="ECO:0000313" key="2">
    <source>
        <dbReference type="EMBL" id="MET3656935.1"/>
    </source>
</evidence>
<dbReference type="Proteomes" id="UP001549104">
    <property type="component" value="Unassembled WGS sequence"/>
</dbReference>
<keyword evidence="1" id="KW-1133">Transmembrane helix</keyword>
<evidence type="ECO:0000313" key="3">
    <source>
        <dbReference type="Proteomes" id="UP001549104"/>
    </source>
</evidence>
<keyword evidence="3" id="KW-1185">Reference proteome</keyword>
<reference evidence="2 3" key="1">
    <citation type="submission" date="2024-06" db="EMBL/GenBank/DDBJ databases">
        <title>Sorghum-associated microbial communities from plants grown in Nebraska, USA.</title>
        <authorList>
            <person name="Schachtman D."/>
        </authorList>
    </citation>
    <scope>NUCLEOTIDE SEQUENCE [LARGE SCALE GENOMIC DNA]</scope>
    <source>
        <strain evidence="2 3">1288</strain>
    </source>
</reference>
<proteinExistence type="predicted"/>
<name>A0ABV2K8K1_SPOPS</name>
<accession>A0ABV2K8K1</accession>